<reference evidence="1" key="1">
    <citation type="submission" date="2021-09" db="EMBL/GenBank/DDBJ databases">
        <authorList>
            <consortium name="AG Swart"/>
            <person name="Singh M."/>
            <person name="Singh A."/>
            <person name="Seah K."/>
            <person name="Emmerich C."/>
        </authorList>
    </citation>
    <scope>NUCLEOTIDE SEQUENCE</scope>
    <source>
        <strain evidence="1">ATCC30299</strain>
    </source>
</reference>
<proteinExistence type="predicted"/>
<comment type="caution">
    <text evidence="1">The sequence shown here is derived from an EMBL/GenBank/DDBJ whole genome shotgun (WGS) entry which is preliminary data.</text>
</comment>
<dbReference type="EMBL" id="CAJZBQ010000001">
    <property type="protein sequence ID" value="CAG9310161.1"/>
    <property type="molecule type" value="Genomic_DNA"/>
</dbReference>
<sequence length="77" mass="9289">MRWEIIKMPSENDSVIIFSRFFECSNSLLYKNLSKETFLQYKDNRFKIITAIAIKYEECLYQTFSELLNICSCIYHI</sequence>
<keyword evidence="2" id="KW-1185">Reference proteome</keyword>
<protein>
    <submittedName>
        <fullName evidence="1">Uncharacterized protein</fullName>
    </submittedName>
</protein>
<accession>A0AAU9I9P9</accession>
<evidence type="ECO:0000313" key="2">
    <source>
        <dbReference type="Proteomes" id="UP001162131"/>
    </source>
</evidence>
<organism evidence="1 2">
    <name type="scientific">Blepharisma stoltei</name>
    <dbReference type="NCBI Taxonomy" id="1481888"/>
    <lineage>
        <taxon>Eukaryota</taxon>
        <taxon>Sar</taxon>
        <taxon>Alveolata</taxon>
        <taxon>Ciliophora</taxon>
        <taxon>Postciliodesmatophora</taxon>
        <taxon>Heterotrichea</taxon>
        <taxon>Heterotrichida</taxon>
        <taxon>Blepharismidae</taxon>
        <taxon>Blepharisma</taxon>
    </lineage>
</organism>
<evidence type="ECO:0000313" key="1">
    <source>
        <dbReference type="EMBL" id="CAG9310161.1"/>
    </source>
</evidence>
<dbReference type="AlphaFoldDB" id="A0AAU9I9P9"/>
<dbReference type="Proteomes" id="UP001162131">
    <property type="component" value="Unassembled WGS sequence"/>
</dbReference>
<gene>
    <name evidence="1" type="ORF">BSTOLATCC_MIC370</name>
</gene>
<name>A0AAU9I9P9_9CILI</name>